<dbReference type="InterPro" id="IPR005732">
    <property type="entry name" value="Ribosomal_uS19_bac-type"/>
</dbReference>
<keyword evidence="9" id="KW-0150">Chloroplast</keyword>
<dbReference type="GO" id="GO:0019843">
    <property type="term" value="F:rRNA binding"/>
    <property type="evidence" value="ECO:0007669"/>
    <property type="project" value="UniProtKB-UniRule"/>
</dbReference>
<dbReference type="PANTHER" id="PTHR11880:SF8">
    <property type="entry name" value="SMALL RIBOSOMAL SUBUNIT PROTEIN US19M"/>
    <property type="match status" value="1"/>
</dbReference>
<comment type="function">
    <text evidence="7">Protein S19 forms a complex with S13 that binds strongly to the 16S ribosomal RNA.</text>
</comment>
<proteinExistence type="inferred from homology"/>
<protein>
    <recommendedName>
        <fullName evidence="6 7">Small ribosomal subunit protein uS19c</fullName>
    </recommendedName>
</protein>
<dbReference type="FunFam" id="3.30.860.10:FF:000001">
    <property type="entry name" value="30S ribosomal protein S19"/>
    <property type="match status" value="1"/>
</dbReference>
<sequence length="142" mass="16580">MVRSLKKGPFVSYSLLKKVKNIYNKKHTIFTKSRESTIIPTIIGYTIAVHCGNDHVPIFIVDQIVGHKLGEFVATRIFYKTKKLSKKNKRSVFLWDKKFIQLEFVWAIFGIRIRSGIDQKHSMVFFSTKIDSFEILFFDSTL</sequence>
<dbReference type="GO" id="GO:0009507">
    <property type="term" value="C:chloroplast"/>
    <property type="evidence" value="ECO:0007669"/>
    <property type="project" value="UniProtKB-SubCell"/>
</dbReference>
<dbReference type="HAMAP" id="MF_00531">
    <property type="entry name" value="Ribosomal_uS19"/>
    <property type="match status" value="1"/>
</dbReference>
<dbReference type="PRINTS" id="PR00975">
    <property type="entry name" value="RIBOSOMALS19"/>
</dbReference>
<keyword evidence="3 7" id="KW-0694">RNA-binding</keyword>
<comment type="subcellular location">
    <subcellularLocation>
        <location evidence="7">Plastid</location>
        <location evidence="7">Chloroplast</location>
    </subcellularLocation>
</comment>
<dbReference type="PANTHER" id="PTHR11880">
    <property type="entry name" value="RIBOSOMAL PROTEIN S19P FAMILY MEMBER"/>
    <property type="match status" value="1"/>
</dbReference>
<evidence type="ECO:0000256" key="5">
    <source>
        <dbReference type="ARBA" id="ARBA00023274"/>
    </source>
</evidence>
<dbReference type="AlphaFoldDB" id="A0A0F7R4J0"/>
<keyword evidence="4 7" id="KW-0689">Ribosomal protein</keyword>
<dbReference type="GO" id="GO:0003735">
    <property type="term" value="F:structural constituent of ribosome"/>
    <property type="evidence" value="ECO:0007669"/>
    <property type="project" value="InterPro"/>
</dbReference>
<organism evidence="9">
    <name type="scientific">Lepidodinium chlorophorum</name>
    <name type="common">Dinoflagellate</name>
    <name type="synonym">Gymnodinium chlorophorum</name>
    <dbReference type="NCBI Taxonomy" id="107758"/>
    <lineage>
        <taxon>Eukaryota</taxon>
        <taxon>Sar</taxon>
        <taxon>Alveolata</taxon>
        <taxon>Dinophyceae</taxon>
        <taxon>Gymnodiniales</taxon>
        <taxon>Gymnodiniaceae</taxon>
        <taxon>Lepidodinium</taxon>
    </lineage>
</organism>
<dbReference type="EMBL" id="LC008447">
    <property type="protein sequence ID" value="BAR72298.1"/>
    <property type="molecule type" value="Genomic_DNA"/>
</dbReference>
<reference evidence="9" key="1">
    <citation type="submission" date="2014-10" db="EMBL/GenBank/DDBJ databases">
        <title>The plastid genome of Lepidodinium chlorophorum.</title>
        <authorList>
            <person name="Kamikawa R."/>
            <person name="Tanifuji G."/>
            <person name="Kawachi M."/>
            <person name="Miyashita M."/>
            <person name="Hashimoto T."/>
            <person name="Inagaki Y."/>
        </authorList>
    </citation>
    <scope>NUCLEOTIDE SEQUENCE</scope>
</reference>
<dbReference type="GeneID" id="24286236"/>
<evidence type="ECO:0000256" key="7">
    <source>
        <dbReference type="HAMAP-Rule" id="MF_00531"/>
    </source>
</evidence>
<evidence type="ECO:0000256" key="4">
    <source>
        <dbReference type="ARBA" id="ARBA00022980"/>
    </source>
</evidence>
<dbReference type="RefSeq" id="YP_009139324.1">
    <property type="nucleotide sequence ID" value="NC_027093.1"/>
</dbReference>
<dbReference type="Pfam" id="PF00203">
    <property type="entry name" value="Ribosomal_S19"/>
    <property type="match status" value="1"/>
</dbReference>
<keyword evidence="9" id="KW-0934">Plastid</keyword>
<comment type="similarity">
    <text evidence="1 7 8">Belongs to the universal ribosomal protein uS19 family.</text>
</comment>
<evidence type="ECO:0000256" key="8">
    <source>
        <dbReference type="RuleBase" id="RU003485"/>
    </source>
</evidence>
<keyword evidence="5 7" id="KW-0687">Ribonucleoprotein</keyword>
<dbReference type="GO" id="GO:0005763">
    <property type="term" value="C:mitochondrial small ribosomal subunit"/>
    <property type="evidence" value="ECO:0007669"/>
    <property type="project" value="TreeGrafter"/>
</dbReference>
<dbReference type="InterPro" id="IPR023575">
    <property type="entry name" value="Ribosomal_uS19_SF"/>
</dbReference>
<keyword evidence="2 7" id="KW-0699">rRNA-binding</keyword>
<evidence type="ECO:0000256" key="2">
    <source>
        <dbReference type="ARBA" id="ARBA00022730"/>
    </source>
</evidence>
<evidence type="ECO:0000313" key="9">
    <source>
        <dbReference type="EMBL" id="BAR72298.1"/>
    </source>
</evidence>
<dbReference type="InterPro" id="IPR002222">
    <property type="entry name" value="Ribosomal_uS19"/>
</dbReference>
<dbReference type="GO" id="GO:0000028">
    <property type="term" value="P:ribosomal small subunit assembly"/>
    <property type="evidence" value="ECO:0007669"/>
    <property type="project" value="TreeGrafter"/>
</dbReference>
<dbReference type="GO" id="GO:0006412">
    <property type="term" value="P:translation"/>
    <property type="evidence" value="ECO:0007669"/>
    <property type="project" value="UniProtKB-UniRule"/>
</dbReference>
<evidence type="ECO:0000256" key="6">
    <source>
        <dbReference type="ARBA" id="ARBA00035253"/>
    </source>
</evidence>
<name>A0A0F7R4J0_LEPCH</name>
<geneLocation type="chloroplast" evidence="9"/>
<gene>
    <name evidence="7 9" type="primary">rps19</name>
</gene>
<dbReference type="SUPFAM" id="SSF54570">
    <property type="entry name" value="Ribosomal protein S19"/>
    <property type="match status" value="1"/>
</dbReference>
<evidence type="ECO:0000256" key="3">
    <source>
        <dbReference type="ARBA" id="ARBA00022884"/>
    </source>
</evidence>
<dbReference type="Gene3D" id="3.30.860.10">
    <property type="entry name" value="30s Ribosomal Protein S19, Chain A"/>
    <property type="match status" value="1"/>
</dbReference>
<evidence type="ECO:0000256" key="1">
    <source>
        <dbReference type="ARBA" id="ARBA00007345"/>
    </source>
</evidence>
<dbReference type="NCBIfam" id="TIGR01050">
    <property type="entry name" value="rpsS_bact"/>
    <property type="match status" value="1"/>
</dbReference>
<accession>A0A0F7R4J0</accession>